<sequence length="65" mass="6846">MKTKLLSLGAALSALLSLASCTTVEVPPPTVVTTTTTTQETVRSIQTHTPGMGASTTTTRTYRTY</sequence>
<evidence type="ECO:0000313" key="3">
    <source>
        <dbReference type="Proteomes" id="UP000253426"/>
    </source>
</evidence>
<protein>
    <submittedName>
        <fullName evidence="2">Uncharacterized protein</fullName>
    </submittedName>
</protein>
<dbReference type="PROSITE" id="PS51257">
    <property type="entry name" value="PROKAR_LIPOPROTEIN"/>
    <property type="match status" value="1"/>
</dbReference>
<dbReference type="AlphaFoldDB" id="A0A366HRQ4"/>
<dbReference type="RefSeq" id="WP_147263294.1">
    <property type="nucleotide sequence ID" value="NZ_QNRR01000002.1"/>
</dbReference>
<gene>
    <name evidence="2" type="ORF">DES53_102752</name>
</gene>
<accession>A0A366HRQ4</accession>
<evidence type="ECO:0000256" key="1">
    <source>
        <dbReference type="SAM" id="SignalP"/>
    </source>
</evidence>
<organism evidence="2 3">
    <name type="scientific">Roseimicrobium gellanilyticum</name>
    <dbReference type="NCBI Taxonomy" id="748857"/>
    <lineage>
        <taxon>Bacteria</taxon>
        <taxon>Pseudomonadati</taxon>
        <taxon>Verrucomicrobiota</taxon>
        <taxon>Verrucomicrobiia</taxon>
        <taxon>Verrucomicrobiales</taxon>
        <taxon>Verrucomicrobiaceae</taxon>
        <taxon>Roseimicrobium</taxon>
    </lineage>
</organism>
<keyword evidence="1" id="KW-0732">Signal</keyword>
<dbReference type="Proteomes" id="UP000253426">
    <property type="component" value="Unassembled WGS sequence"/>
</dbReference>
<name>A0A366HRQ4_9BACT</name>
<proteinExistence type="predicted"/>
<dbReference type="EMBL" id="QNRR01000002">
    <property type="protein sequence ID" value="RBP46361.1"/>
    <property type="molecule type" value="Genomic_DNA"/>
</dbReference>
<comment type="caution">
    <text evidence="2">The sequence shown here is derived from an EMBL/GenBank/DDBJ whole genome shotgun (WGS) entry which is preliminary data.</text>
</comment>
<feature type="chain" id="PRO_5016833648" evidence="1">
    <location>
        <begin position="20"/>
        <end position="65"/>
    </location>
</feature>
<evidence type="ECO:0000313" key="2">
    <source>
        <dbReference type="EMBL" id="RBP46361.1"/>
    </source>
</evidence>
<reference evidence="2 3" key="1">
    <citation type="submission" date="2018-06" db="EMBL/GenBank/DDBJ databases">
        <title>Genomic Encyclopedia of Type Strains, Phase IV (KMG-IV): sequencing the most valuable type-strain genomes for metagenomic binning, comparative biology and taxonomic classification.</title>
        <authorList>
            <person name="Goeker M."/>
        </authorList>
    </citation>
    <scope>NUCLEOTIDE SEQUENCE [LARGE SCALE GENOMIC DNA]</scope>
    <source>
        <strain evidence="2 3">DSM 25532</strain>
    </source>
</reference>
<feature type="signal peptide" evidence="1">
    <location>
        <begin position="1"/>
        <end position="19"/>
    </location>
</feature>
<keyword evidence="3" id="KW-1185">Reference proteome</keyword>